<evidence type="ECO:0000256" key="2">
    <source>
        <dbReference type="SAM" id="SignalP"/>
    </source>
</evidence>
<feature type="compositionally biased region" description="Polar residues" evidence="1">
    <location>
        <begin position="58"/>
        <end position="78"/>
    </location>
</feature>
<protein>
    <submittedName>
        <fullName evidence="3">Uncharacterized protein</fullName>
    </submittedName>
</protein>
<comment type="caution">
    <text evidence="3">The sequence shown here is derived from an EMBL/GenBank/DDBJ whole genome shotgun (WGS) entry which is preliminary data.</text>
</comment>
<name>A0A261S9Z8_9BORD</name>
<evidence type="ECO:0000313" key="3">
    <source>
        <dbReference type="EMBL" id="OZI34166.1"/>
    </source>
</evidence>
<accession>A0A261S9Z8</accession>
<keyword evidence="4" id="KW-1185">Reference proteome</keyword>
<reference evidence="4" key="1">
    <citation type="submission" date="2017-05" db="EMBL/GenBank/DDBJ databases">
        <title>Complete and WGS of Bordetella genogroups.</title>
        <authorList>
            <person name="Spilker T."/>
            <person name="Lipuma J."/>
        </authorList>
    </citation>
    <scope>NUCLEOTIDE SEQUENCE [LARGE SCALE GENOMIC DNA]</scope>
    <source>
        <strain evidence="4">AU16122</strain>
    </source>
</reference>
<dbReference type="EMBL" id="NEVM01000002">
    <property type="protein sequence ID" value="OZI34166.1"/>
    <property type="molecule type" value="Genomic_DNA"/>
</dbReference>
<evidence type="ECO:0000256" key="1">
    <source>
        <dbReference type="SAM" id="MobiDB-lite"/>
    </source>
</evidence>
<evidence type="ECO:0000313" key="4">
    <source>
        <dbReference type="Proteomes" id="UP000216020"/>
    </source>
</evidence>
<proteinExistence type="predicted"/>
<organism evidence="3 4">
    <name type="scientific">Bordetella genomosp. 10</name>
    <dbReference type="NCBI Taxonomy" id="1416804"/>
    <lineage>
        <taxon>Bacteria</taxon>
        <taxon>Pseudomonadati</taxon>
        <taxon>Pseudomonadota</taxon>
        <taxon>Betaproteobacteria</taxon>
        <taxon>Burkholderiales</taxon>
        <taxon>Alcaligenaceae</taxon>
        <taxon>Bordetella</taxon>
    </lineage>
</organism>
<dbReference type="RefSeq" id="WP_094853167.1">
    <property type="nucleotide sequence ID" value="NZ_NEVM01000002.1"/>
</dbReference>
<feature type="region of interest" description="Disordered" evidence="1">
    <location>
        <begin position="29"/>
        <end position="78"/>
    </location>
</feature>
<feature type="signal peptide" evidence="2">
    <location>
        <begin position="1"/>
        <end position="21"/>
    </location>
</feature>
<sequence>MKKTLATSLILSFALIGAAQAAPGSDTDNMPFPGVYGQANAGPEGSSPLAMSDVPQVPQDQATQMAASNPDNVPFQGS</sequence>
<dbReference type="AlphaFoldDB" id="A0A261S9Z8"/>
<gene>
    <name evidence="3" type="ORF">CAL29_11495</name>
</gene>
<feature type="chain" id="PRO_5012514840" evidence="2">
    <location>
        <begin position="22"/>
        <end position="78"/>
    </location>
</feature>
<keyword evidence="2" id="KW-0732">Signal</keyword>
<dbReference type="Proteomes" id="UP000216020">
    <property type="component" value="Unassembled WGS sequence"/>
</dbReference>
<dbReference type="OrthoDB" id="8636529at2"/>